<dbReference type="STRING" id="145388.A0A0D2KF48"/>
<dbReference type="PROSITE" id="PS51203">
    <property type="entry name" value="CS"/>
    <property type="match status" value="1"/>
</dbReference>
<dbReference type="SUPFAM" id="SSF48452">
    <property type="entry name" value="TPR-like"/>
    <property type="match status" value="1"/>
</dbReference>
<evidence type="ECO:0000256" key="1">
    <source>
        <dbReference type="PROSITE-ProRule" id="PRU00339"/>
    </source>
</evidence>
<evidence type="ECO:0000259" key="3">
    <source>
        <dbReference type="PROSITE" id="PS51203"/>
    </source>
</evidence>
<dbReference type="InterPro" id="IPR008978">
    <property type="entry name" value="HSP20-like_chaperone"/>
</dbReference>
<feature type="region of interest" description="Disordered" evidence="2">
    <location>
        <begin position="121"/>
        <end position="192"/>
    </location>
</feature>
<dbReference type="CDD" id="cd06466">
    <property type="entry name" value="p23_CS_SGT1_like"/>
    <property type="match status" value="1"/>
</dbReference>
<dbReference type="AlphaFoldDB" id="A0A0D2KF48"/>
<reference evidence="4 5" key="1">
    <citation type="journal article" date="2013" name="BMC Genomics">
        <title>Reconstruction of the lipid metabolism for the microalga Monoraphidium neglectum from its genome sequence reveals characteristics suitable for biofuel production.</title>
        <authorList>
            <person name="Bogen C."/>
            <person name="Al-Dilaimi A."/>
            <person name="Albersmeier A."/>
            <person name="Wichmann J."/>
            <person name="Grundmann M."/>
            <person name="Rupp O."/>
            <person name="Lauersen K.J."/>
            <person name="Blifernez-Klassen O."/>
            <person name="Kalinowski J."/>
            <person name="Goesmann A."/>
            <person name="Mussgnug J.H."/>
            <person name="Kruse O."/>
        </authorList>
    </citation>
    <scope>NUCLEOTIDE SEQUENCE [LARGE SCALE GENOMIC DNA]</scope>
    <source>
        <strain evidence="4 5">SAG 48.87</strain>
    </source>
</reference>
<evidence type="ECO:0000313" key="5">
    <source>
        <dbReference type="Proteomes" id="UP000054498"/>
    </source>
</evidence>
<dbReference type="SMART" id="SM00028">
    <property type="entry name" value="TPR"/>
    <property type="match status" value="3"/>
</dbReference>
<protein>
    <recommendedName>
        <fullName evidence="3">CS domain-containing protein</fullName>
    </recommendedName>
</protein>
<sequence>MAENDTPLKRGNALLAEGDHEKALQVFQEALQSDPSADAHEALARAYIKGERYLEAAEAALKAITVDAGLAKAYLRRGIALFHLDEFETALEAFEKGKELRPTLAAFDTWIRKCRAEIDGEVEEIEPPKEPERPPGGPKITFLPPREDPPSPPSPASPAAGAEPTPFYKPRAAAAKQQQQQGAAGPVAPSGNVPIPNKIRHEYYQVGADKLVVDVFAKALTQERFQAEFQERRLRLAVLPAAAAEGAAAAAEAAAAGSEAGGGGQGPEWELDIELFGAVDVSTCKFEILRTKVEVTLRKAEPGKT</sequence>
<evidence type="ECO:0000313" key="4">
    <source>
        <dbReference type="EMBL" id="KIY94503.1"/>
    </source>
</evidence>
<gene>
    <name evidence="4" type="ORF">MNEG_13458</name>
</gene>
<dbReference type="EMBL" id="KK104056">
    <property type="protein sequence ID" value="KIY94503.1"/>
    <property type="molecule type" value="Genomic_DNA"/>
</dbReference>
<dbReference type="SUPFAM" id="SSF49764">
    <property type="entry name" value="HSP20-like chaperones"/>
    <property type="match status" value="1"/>
</dbReference>
<dbReference type="RefSeq" id="XP_013893523.1">
    <property type="nucleotide sequence ID" value="XM_014038069.1"/>
</dbReference>
<feature type="repeat" description="TPR" evidence="1">
    <location>
        <begin position="4"/>
        <end position="37"/>
    </location>
</feature>
<dbReference type="InterPro" id="IPR044563">
    <property type="entry name" value="Sgt1-like"/>
</dbReference>
<dbReference type="Proteomes" id="UP000054498">
    <property type="component" value="Unassembled WGS sequence"/>
</dbReference>
<dbReference type="GO" id="GO:0051087">
    <property type="term" value="F:protein-folding chaperone binding"/>
    <property type="evidence" value="ECO:0007669"/>
    <property type="project" value="InterPro"/>
</dbReference>
<dbReference type="PROSITE" id="PS50005">
    <property type="entry name" value="TPR"/>
    <property type="match status" value="2"/>
</dbReference>
<dbReference type="Pfam" id="PF00515">
    <property type="entry name" value="TPR_1"/>
    <property type="match status" value="1"/>
</dbReference>
<keyword evidence="1" id="KW-0802">TPR repeat</keyword>
<feature type="non-terminal residue" evidence="4">
    <location>
        <position position="305"/>
    </location>
</feature>
<dbReference type="OrthoDB" id="1898560at2759"/>
<feature type="repeat" description="TPR" evidence="1">
    <location>
        <begin position="71"/>
        <end position="104"/>
    </location>
</feature>
<dbReference type="Pfam" id="PF04969">
    <property type="entry name" value="CS"/>
    <property type="match status" value="1"/>
</dbReference>
<dbReference type="PANTHER" id="PTHR45862">
    <property type="entry name" value="PROTEIN SGT1 HOMOLOG"/>
    <property type="match status" value="1"/>
</dbReference>
<dbReference type="InterPro" id="IPR011990">
    <property type="entry name" value="TPR-like_helical_dom_sf"/>
</dbReference>
<dbReference type="Pfam" id="PF13432">
    <property type="entry name" value="TPR_16"/>
    <property type="match status" value="1"/>
</dbReference>
<accession>A0A0D2KF48</accession>
<proteinExistence type="predicted"/>
<dbReference type="KEGG" id="mng:MNEG_13458"/>
<dbReference type="InterPro" id="IPR019734">
    <property type="entry name" value="TPR_rpt"/>
</dbReference>
<dbReference type="GeneID" id="25730922"/>
<dbReference type="Gene3D" id="1.25.40.10">
    <property type="entry name" value="Tetratricopeptide repeat domain"/>
    <property type="match status" value="1"/>
</dbReference>
<keyword evidence="5" id="KW-1185">Reference proteome</keyword>
<dbReference type="InterPro" id="IPR007052">
    <property type="entry name" value="CS_dom"/>
</dbReference>
<dbReference type="Gene3D" id="2.60.40.790">
    <property type="match status" value="1"/>
</dbReference>
<organism evidence="4 5">
    <name type="scientific">Monoraphidium neglectum</name>
    <dbReference type="NCBI Taxonomy" id="145388"/>
    <lineage>
        <taxon>Eukaryota</taxon>
        <taxon>Viridiplantae</taxon>
        <taxon>Chlorophyta</taxon>
        <taxon>core chlorophytes</taxon>
        <taxon>Chlorophyceae</taxon>
        <taxon>CS clade</taxon>
        <taxon>Sphaeropleales</taxon>
        <taxon>Selenastraceae</taxon>
        <taxon>Monoraphidium</taxon>
    </lineage>
</organism>
<feature type="domain" description="CS" evidence="3">
    <location>
        <begin position="196"/>
        <end position="305"/>
    </location>
</feature>
<evidence type="ECO:0000256" key="2">
    <source>
        <dbReference type="SAM" id="MobiDB-lite"/>
    </source>
</evidence>
<name>A0A0D2KF48_9CHLO</name>
<feature type="compositionally biased region" description="Low complexity" evidence="2">
    <location>
        <begin position="157"/>
        <end position="185"/>
    </location>
</feature>